<evidence type="ECO:0000256" key="1">
    <source>
        <dbReference type="ARBA" id="ARBA00022475"/>
    </source>
</evidence>
<feature type="transmembrane region" description="Helical" evidence="5">
    <location>
        <begin position="59"/>
        <end position="77"/>
    </location>
</feature>
<protein>
    <submittedName>
        <fullName evidence="6">Manganese efflux pump</fullName>
    </submittedName>
</protein>
<organism evidence="6 7">
    <name type="scientific">Sporosarcina aquimarina</name>
    <dbReference type="NCBI Taxonomy" id="114975"/>
    <lineage>
        <taxon>Bacteria</taxon>
        <taxon>Bacillati</taxon>
        <taxon>Bacillota</taxon>
        <taxon>Bacilli</taxon>
        <taxon>Bacillales</taxon>
        <taxon>Caryophanaceae</taxon>
        <taxon>Sporosarcina</taxon>
    </lineage>
</organism>
<reference evidence="6 7" key="1">
    <citation type="submission" date="2023-06" db="EMBL/GenBank/DDBJ databases">
        <title>Sporosarcina sp. nov., isolated from Korean traditional fermented seafood 'Jeotgal'.</title>
        <authorList>
            <person name="Yang A.-I."/>
            <person name="Shin N.-R."/>
        </authorList>
    </citation>
    <scope>NUCLEOTIDE SEQUENCE [LARGE SCALE GENOMIC DNA]</scope>
    <source>
        <strain evidence="6 7">KCTC3840</strain>
    </source>
</reference>
<dbReference type="Pfam" id="PF02659">
    <property type="entry name" value="Mntp"/>
    <property type="match status" value="1"/>
</dbReference>
<sequence length="166" mass="18341">MVEFVAALVTTIDILVIYTLLVVRKRKWLVALWTAFLNVLFPLVGFVAGEFSAEIFTDWSSILSSVILGLIGLHMILQEEDPKNMKVTGPLLIAVAVSLDGFSVSMSFGLMHLNKYLFILSTGILSLVLSYAALRTNFTISPRSRSILRQFAGIVLICMGILSWIS</sequence>
<evidence type="ECO:0000313" key="7">
    <source>
        <dbReference type="Proteomes" id="UP001280629"/>
    </source>
</evidence>
<evidence type="ECO:0000256" key="3">
    <source>
        <dbReference type="ARBA" id="ARBA00022989"/>
    </source>
</evidence>
<dbReference type="Proteomes" id="UP001280629">
    <property type="component" value="Unassembled WGS sequence"/>
</dbReference>
<comment type="caution">
    <text evidence="6">The sequence shown here is derived from an EMBL/GenBank/DDBJ whole genome shotgun (WGS) entry which is preliminary data.</text>
</comment>
<evidence type="ECO:0000256" key="4">
    <source>
        <dbReference type="ARBA" id="ARBA00023136"/>
    </source>
</evidence>
<gene>
    <name evidence="6" type="ORF">QT716_01075</name>
</gene>
<proteinExistence type="predicted"/>
<feature type="transmembrane region" description="Helical" evidence="5">
    <location>
        <begin position="30"/>
        <end position="53"/>
    </location>
</feature>
<evidence type="ECO:0000256" key="5">
    <source>
        <dbReference type="SAM" id="Phobius"/>
    </source>
</evidence>
<evidence type="ECO:0000256" key="2">
    <source>
        <dbReference type="ARBA" id="ARBA00022692"/>
    </source>
</evidence>
<keyword evidence="4 5" id="KW-0472">Membrane</keyword>
<dbReference type="InterPro" id="IPR003810">
    <property type="entry name" value="Mntp/YtaF"/>
</dbReference>
<name>A0ABU4FV92_9BACL</name>
<accession>A0ABU4FV92</accession>
<dbReference type="PANTHER" id="PTHR35529">
    <property type="entry name" value="MANGANESE EFFLUX PUMP MNTP-RELATED"/>
    <property type="match status" value="1"/>
</dbReference>
<keyword evidence="3 5" id="KW-1133">Transmembrane helix</keyword>
<dbReference type="PANTHER" id="PTHR35529:SF2">
    <property type="entry name" value="SPORULATION PROTEIN YTAF-RELATED"/>
    <property type="match status" value="1"/>
</dbReference>
<feature type="transmembrane region" description="Helical" evidence="5">
    <location>
        <begin position="6"/>
        <end position="23"/>
    </location>
</feature>
<evidence type="ECO:0000313" key="6">
    <source>
        <dbReference type="EMBL" id="MDW0108634.1"/>
    </source>
</evidence>
<keyword evidence="2 5" id="KW-0812">Transmembrane</keyword>
<keyword evidence="7" id="KW-1185">Reference proteome</keyword>
<feature type="transmembrane region" description="Helical" evidence="5">
    <location>
        <begin position="116"/>
        <end position="134"/>
    </location>
</feature>
<dbReference type="RefSeq" id="WP_317933821.1">
    <property type="nucleotide sequence ID" value="NZ_JAUBDH010000001.1"/>
</dbReference>
<keyword evidence="1" id="KW-1003">Cell membrane</keyword>
<feature type="transmembrane region" description="Helical" evidence="5">
    <location>
        <begin position="89"/>
        <end position="110"/>
    </location>
</feature>
<feature type="transmembrane region" description="Helical" evidence="5">
    <location>
        <begin position="146"/>
        <end position="165"/>
    </location>
</feature>
<dbReference type="EMBL" id="JAUBDH010000001">
    <property type="protein sequence ID" value="MDW0108634.1"/>
    <property type="molecule type" value="Genomic_DNA"/>
</dbReference>